<reference evidence="1 2" key="2">
    <citation type="journal article" date="2016" name="Genome Announc.">
        <title>Complete Genome Sequences of Two Interactive Moderate Thermophiles, Paenibacillus napthalenovorans 32O-Y and Paenibacillus sp. 32O-W.</title>
        <authorList>
            <person name="Butler R.R.III."/>
            <person name="Wang J."/>
            <person name="Stark B.C."/>
            <person name="Pombert J.F."/>
        </authorList>
    </citation>
    <scope>NUCLEOTIDE SEQUENCE [LARGE SCALE GENOMIC DNA]</scope>
    <source>
        <strain evidence="1 2">32O-Y</strain>
    </source>
</reference>
<dbReference type="STRING" id="162209.IJ22_13490"/>
<dbReference type="AlphaFoldDB" id="A0A0U2W2U8"/>
<organism evidence="1 2">
    <name type="scientific">Paenibacillus naphthalenovorans</name>
    <dbReference type="NCBI Taxonomy" id="162209"/>
    <lineage>
        <taxon>Bacteria</taxon>
        <taxon>Bacillati</taxon>
        <taxon>Bacillota</taxon>
        <taxon>Bacilli</taxon>
        <taxon>Bacillales</taxon>
        <taxon>Paenibacillaceae</taxon>
        <taxon>Paenibacillus</taxon>
    </lineage>
</organism>
<dbReference type="Proteomes" id="UP000061660">
    <property type="component" value="Chromosome"/>
</dbReference>
<reference evidence="2" key="1">
    <citation type="submission" date="2015-12" db="EMBL/GenBank/DDBJ databases">
        <title>Complete genome sequences of two moderately thermophilic Paenibacillus species.</title>
        <authorList>
            <person name="Butler R.III."/>
            <person name="Wang J."/>
            <person name="Stark B.C."/>
            <person name="Pombert J.-F."/>
        </authorList>
    </citation>
    <scope>NUCLEOTIDE SEQUENCE [LARGE SCALE GENOMIC DNA]</scope>
    <source>
        <strain evidence="2">32O-Y</strain>
    </source>
</reference>
<dbReference type="KEGG" id="pnp:IJ22_13490"/>
<evidence type="ECO:0000313" key="1">
    <source>
        <dbReference type="EMBL" id="ALS21725.1"/>
    </source>
</evidence>
<dbReference type="EMBL" id="CP013652">
    <property type="protein sequence ID" value="ALS21725.1"/>
    <property type="molecule type" value="Genomic_DNA"/>
</dbReference>
<dbReference type="PATRIC" id="fig|162209.4.peg.1428"/>
<name>A0A0U2W2U8_9BACL</name>
<sequence>MATIILLLCLIVMGSFFSVSFVLFFQKKKTLGFLFIALGFISAFFFYYAIFNGWLALPEAK</sequence>
<proteinExistence type="predicted"/>
<accession>A0A0U2W2U8</accession>
<gene>
    <name evidence="1" type="ORF">IJ22_13490</name>
</gene>
<keyword evidence="2" id="KW-1185">Reference proteome</keyword>
<protein>
    <submittedName>
        <fullName evidence="1">Uncharacterized protein</fullName>
    </submittedName>
</protein>
<evidence type="ECO:0000313" key="2">
    <source>
        <dbReference type="Proteomes" id="UP000061660"/>
    </source>
</evidence>